<evidence type="ECO:0000313" key="10">
    <source>
        <dbReference type="RefSeq" id="XP_029633508.1"/>
    </source>
</evidence>
<proteinExistence type="inferred from homology"/>
<evidence type="ECO:0000256" key="7">
    <source>
        <dbReference type="ARBA" id="ARBA00035180"/>
    </source>
</evidence>
<keyword evidence="9" id="KW-1185">Reference proteome</keyword>
<evidence type="ECO:0000256" key="5">
    <source>
        <dbReference type="ARBA" id="ARBA00023128"/>
    </source>
</evidence>
<gene>
    <name evidence="10" type="primary">LOC115209307</name>
</gene>
<dbReference type="PANTHER" id="PTHR33618">
    <property type="entry name" value="39S RIBOSOMAL PROTEIN L53, MITOCHONDRIAL"/>
    <property type="match status" value="1"/>
</dbReference>
<dbReference type="KEGG" id="osn:115209307"/>
<dbReference type="Pfam" id="PF10780">
    <property type="entry name" value="MRP_L53"/>
    <property type="match status" value="1"/>
</dbReference>
<keyword evidence="3" id="KW-0809">Transit peptide</keyword>
<evidence type="ECO:0000256" key="1">
    <source>
        <dbReference type="ARBA" id="ARBA00004173"/>
    </source>
</evidence>
<comment type="similarity">
    <text evidence="2">Belongs to the mitochondrion-specific ribosomal protein mL53 family.</text>
</comment>
<evidence type="ECO:0000256" key="6">
    <source>
        <dbReference type="ARBA" id="ARBA00023274"/>
    </source>
</evidence>
<protein>
    <recommendedName>
        <fullName evidence="7">Large ribosomal subunit protein mL53</fullName>
    </recommendedName>
    <alternativeName>
        <fullName evidence="8">39S ribosomal protein L53, mitochondrial</fullName>
    </alternativeName>
</protein>
<dbReference type="RefSeq" id="XP_029633508.1">
    <property type="nucleotide sequence ID" value="XM_029777648.2"/>
</dbReference>
<evidence type="ECO:0000256" key="2">
    <source>
        <dbReference type="ARBA" id="ARBA00005557"/>
    </source>
</evidence>
<comment type="subcellular location">
    <subcellularLocation>
        <location evidence="1">Mitochondrion</location>
    </subcellularLocation>
</comment>
<evidence type="ECO:0000256" key="3">
    <source>
        <dbReference type="ARBA" id="ARBA00022946"/>
    </source>
</evidence>
<keyword evidence="4" id="KW-0689">Ribosomal protein</keyword>
<accession>A0A6P7S5S5</accession>
<organism evidence="9 10">
    <name type="scientific">Octopus sinensis</name>
    <name type="common">East Asian common octopus</name>
    <dbReference type="NCBI Taxonomy" id="2607531"/>
    <lineage>
        <taxon>Eukaryota</taxon>
        <taxon>Metazoa</taxon>
        <taxon>Spiralia</taxon>
        <taxon>Lophotrochozoa</taxon>
        <taxon>Mollusca</taxon>
        <taxon>Cephalopoda</taxon>
        <taxon>Coleoidea</taxon>
        <taxon>Octopodiformes</taxon>
        <taxon>Octopoda</taxon>
        <taxon>Incirrata</taxon>
        <taxon>Octopodidae</taxon>
        <taxon>Octopus</taxon>
    </lineage>
</organism>
<evidence type="ECO:0000313" key="9">
    <source>
        <dbReference type="Proteomes" id="UP000515154"/>
    </source>
</evidence>
<dbReference type="PANTHER" id="PTHR33618:SF1">
    <property type="entry name" value="LARGE RIBOSOMAL SUBUNIT PROTEIN ML53"/>
    <property type="match status" value="1"/>
</dbReference>
<dbReference type="GO" id="GO:0005762">
    <property type="term" value="C:mitochondrial large ribosomal subunit"/>
    <property type="evidence" value="ECO:0007669"/>
    <property type="project" value="TreeGrafter"/>
</dbReference>
<sequence length="125" mass="14283">MAVTPVHITKQVIKRLSKVNLRPVKRIAFTFNPFVGDVISLRECLFHLNSRKILGTNPKVTMKVDVKSNLCDPVMEVNYNDDTTTLYKTKNLTSLEIIDNFLQNLDSKAVVEESPILTKKSKKRH</sequence>
<dbReference type="AlphaFoldDB" id="A0A6P7S5S5"/>
<dbReference type="Gene3D" id="3.40.30.10">
    <property type="entry name" value="Glutaredoxin"/>
    <property type="match status" value="1"/>
</dbReference>
<dbReference type="Proteomes" id="UP000515154">
    <property type="component" value="Linkage group LG3"/>
</dbReference>
<evidence type="ECO:0000256" key="4">
    <source>
        <dbReference type="ARBA" id="ARBA00022980"/>
    </source>
</evidence>
<keyword evidence="6" id="KW-0687">Ribonucleoprotein</keyword>
<reference evidence="10" key="1">
    <citation type="submission" date="2025-08" db="UniProtKB">
        <authorList>
            <consortium name="RefSeq"/>
        </authorList>
    </citation>
    <scope>IDENTIFICATION</scope>
</reference>
<dbReference type="InterPro" id="IPR052473">
    <property type="entry name" value="mtLSU_mL53"/>
</dbReference>
<name>A0A6P7S5S5_9MOLL</name>
<dbReference type="InterPro" id="IPR019716">
    <property type="entry name" value="Ribosomal_mL53"/>
</dbReference>
<keyword evidence="5" id="KW-0496">Mitochondrion</keyword>
<evidence type="ECO:0000256" key="8">
    <source>
        <dbReference type="ARBA" id="ARBA00042721"/>
    </source>
</evidence>